<comment type="caution">
    <text evidence="1">The sequence shown here is derived from an EMBL/GenBank/DDBJ whole genome shotgun (WGS) entry which is preliminary data.</text>
</comment>
<reference evidence="1 2" key="1">
    <citation type="journal article" date="2014" name="Agronomy (Basel)">
        <title>A Draft Genome Sequence for Ensete ventricosum, the Drought-Tolerant Tree Against Hunger.</title>
        <authorList>
            <person name="Harrison J."/>
            <person name="Moore K.A."/>
            <person name="Paszkiewicz K."/>
            <person name="Jones T."/>
            <person name="Grant M."/>
            <person name="Ambacheew D."/>
            <person name="Muzemil S."/>
            <person name="Studholme D.J."/>
        </authorList>
    </citation>
    <scope>NUCLEOTIDE SEQUENCE [LARGE SCALE GENOMIC DNA]</scope>
</reference>
<gene>
    <name evidence="1" type="ORF">B296_00020077</name>
</gene>
<sequence>MWATIVKPQMICHVVFHPIWCPVRTADRPSRRGLILAPTKRRALATVTNTRSSLVVGRVSPTRRLWSAPLSLSLSLALSSLLSCRFGLLPPPSLPSLLPPSSSSSLLTRSIGHASPPFLTL</sequence>
<dbReference type="AlphaFoldDB" id="A0A427B1Q6"/>
<protein>
    <submittedName>
        <fullName evidence="1">Uncharacterized protein</fullName>
    </submittedName>
</protein>
<dbReference type="EMBL" id="AMZH03000701">
    <property type="protein sequence ID" value="RRT82410.1"/>
    <property type="molecule type" value="Genomic_DNA"/>
</dbReference>
<name>A0A427B1Q6_ENSVE</name>
<proteinExistence type="predicted"/>
<accession>A0A427B1Q6</accession>
<dbReference type="Proteomes" id="UP000287651">
    <property type="component" value="Unassembled WGS sequence"/>
</dbReference>
<organism evidence="1 2">
    <name type="scientific">Ensete ventricosum</name>
    <name type="common">Abyssinian banana</name>
    <name type="synonym">Musa ensete</name>
    <dbReference type="NCBI Taxonomy" id="4639"/>
    <lineage>
        <taxon>Eukaryota</taxon>
        <taxon>Viridiplantae</taxon>
        <taxon>Streptophyta</taxon>
        <taxon>Embryophyta</taxon>
        <taxon>Tracheophyta</taxon>
        <taxon>Spermatophyta</taxon>
        <taxon>Magnoliopsida</taxon>
        <taxon>Liliopsida</taxon>
        <taxon>Zingiberales</taxon>
        <taxon>Musaceae</taxon>
        <taxon>Ensete</taxon>
    </lineage>
</organism>
<evidence type="ECO:0000313" key="2">
    <source>
        <dbReference type="Proteomes" id="UP000287651"/>
    </source>
</evidence>
<evidence type="ECO:0000313" key="1">
    <source>
        <dbReference type="EMBL" id="RRT82410.1"/>
    </source>
</evidence>